<feature type="transmembrane region" description="Helical" evidence="1">
    <location>
        <begin position="95"/>
        <end position="114"/>
    </location>
</feature>
<feature type="transmembrane region" description="Helical" evidence="1">
    <location>
        <begin position="64"/>
        <end position="83"/>
    </location>
</feature>
<comment type="caution">
    <text evidence="2">The sequence shown here is derived from an EMBL/GenBank/DDBJ whole genome shotgun (WGS) entry which is preliminary data.</text>
</comment>
<dbReference type="AlphaFoldDB" id="A0A0M1P4D5"/>
<accession>A0A0M1P4D5</accession>
<keyword evidence="1" id="KW-1133">Transmembrane helix</keyword>
<dbReference type="EMBL" id="LIUT01000001">
    <property type="protein sequence ID" value="KOR88894.1"/>
    <property type="molecule type" value="Genomic_DNA"/>
</dbReference>
<evidence type="ECO:0000256" key="1">
    <source>
        <dbReference type="SAM" id="Phobius"/>
    </source>
</evidence>
<dbReference type="OrthoDB" id="53505at2"/>
<evidence type="ECO:0000313" key="3">
    <source>
        <dbReference type="Proteomes" id="UP000036932"/>
    </source>
</evidence>
<evidence type="ECO:0000313" key="2">
    <source>
        <dbReference type="EMBL" id="KOR88894.1"/>
    </source>
</evidence>
<name>A0A0M1P4D5_9BACL</name>
<keyword evidence="1" id="KW-0812">Transmembrane</keyword>
<organism evidence="2 3">
    <name type="scientific">Paenibacillus solani</name>
    <dbReference type="NCBI Taxonomy" id="1705565"/>
    <lineage>
        <taxon>Bacteria</taxon>
        <taxon>Bacillati</taxon>
        <taxon>Bacillota</taxon>
        <taxon>Bacilli</taxon>
        <taxon>Bacillales</taxon>
        <taxon>Paenibacillaceae</taxon>
        <taxon>Paenibacillus</taxon>
    </lineage>
</organism>
<dbReference type="Proteomes" id="UP000036932">
    <property type="component" value="Unassembled WGS sequence"/>
</dbReference>
<dbReference type="RefSeq" id="WP_054401825.1">
    <property type="nucleotide sequence ID" value="NZ_LIUT01000001.1"/>
</dbReference>
<reference evidence="3" key="1">
    <citation type="submission" date="2015-08" db="EMBL/GenBank/DDBJ databases">
        <title>Genome sequencing project for genomic taxonomy and phylogenomics of Bacillus-like bacteria.</title>
        <authorList>
            <person name="Liu B."/>
            <person name="Wang J."/>
            <person name="Zhu Y."/>
            <person name="Liu G."/>
            <person name="Chen Q."/>
            <person name="Chen Z."/>
            <person name="Lan J."/>
            <person name="Che J."/>
            <person name="Ge C."/>
            <person name="Shi H."/>
            <person name="Pan Z."/>
            <person name="Liu X."/>
        </authorList>
    </citation>
    <scope>NUCLEOTIDE SEQUENCE [LARGE SCALE GENOMIC DNA]</scope>
    <source>
        <strain evidence="3">FJAT-22460</strain>
    </source>
</reference>
<keyword evidence="3" id="KW-1185">Reference proteome</keyword>
<gene>
    <name evidence="2" type="ORF">AM231_06765</name>
</gene>
<protein>
    <submittedName>
        <fullName evidence="2">Uncharacterized protein</fullName>
    </submittedName>
</protein>
<feature type="transmembrane region" description="Helical" evidence="1">
    <location>
        <begin position="120"/>
        <end position="140"/>
    </location>
</feature>
<proteinExistence type="predicted"/>
<feature type="transmembrane region" description="Helical" evidence="1">
    <location>
        <begin position="6"/>
        <end position="24"/>
    </location>
</feature>
<dbReference type="PATRIC" id="fig|1705565.3.peg.3260"/>
<sequence length="151" mass="17358">MLHPVSLFIPLMILLPNLLFFIYPPRNMSSQPSSSIIFTAAEGIGRIGVMIVPIFYVMHVEQGYEIMSMIIMMLSLLLYYGCWCRYYWGRREYRLLFQSFLGIPVPLAISPVIYSLAASVVLHSVFLLIISIVFAAGHIPNSLKEWRRIKQ</sequence>
<keyword evidence="1" id="KW-0472">Membrane</keyword>
<feature type="transmembrane region" description="Helical" evidence="1">
    <location>
        <begin position="36"/>
        <end position="58"/>
    </location>
</feature>